<dbReference type="PANTHER" id="PTHR13060">
    <property type="entry name" value="SGT1 PROTEIN HSGT1 SUPPRESSOR OF GCR2"/>
    <property type="match status" value="1"/>
</dbReference>
<feature type="region of interest" description="Disordered" evidence="1">
    <location>
        <begin position="88"/>
        <end position="111"/>
    </location>
</feature>
<dbReference type="PANTHER" id="PTHR13060:SF0">
    <property type="entry name" value="PROTEIN ECDYSONELESS HOMOLOG"/>
    <property type="match status" value="1"/>
</dbReference>
<sequence>NLEEVDLDVDRFMKDMESVMKDQGCQDIADNDDSEEGSSSDMDFDEFKDGSDVAEEDNNDGEDTFMSSYSDALNSELRNTFLKKSFIHANEEPSKKSEGASNATDGMDEDFTPVDVDLNLVKNLLDSFSSQQGLPGPTSNLLGLMGVKLPKDDDKGKGKSL</sequence>
<evidence type="ECO:0000313" key="2">
    <source>
        <dbReference type="EMBL" id="KDO60548.1"/>
    </source>
</evidence>
<dbReference type="STRING" id="2711.A0A067EZL4"/>
<feature type="region of interest" description="Disordered" evidence="1">
    <location>
        <begin position="18"/>
        <end position="67"/>
    </location>
</feature>
<evidence type="ECO:0008006" key="4">
    <source>
        <dbReference type="Google" id="ProtNLM"/>
    </source>
</evidence>
<feature type="compositionally biased region" description="Basic and acidic residues" evidence="1">
    <location>
        <begin position="89"/>
        <end position="98"/>
    </location>
</feature>
<feature type="non-terminal residue" evidence="2">
    <location>
        <position position="1"/>
    </location>
</feature>
<dbReference type="EMBL" id="KK784931">
    <property type="protein sequence ID" value="KDO60548.1"/>
    <property type="molecule type" value="Genomic_DNA"/>
</dbReference>
<protein>
    <recommendedName>
        <fullName evidence="4">SGT1-like protein</fullName>
    </recommendedName>
</protein>
<dbReference type="AlphaFoldDB" id="A0A067EZL4"/>
<dbReference type="InterPro" id="IPR010770">
    <property type="entry name" value="Ecd"/>
</dbReference>
<name>A0A067EZL4_CITSI</name>
<feature type="compositionally biased region" description="Acidic residues" evidence="1">
    <location>
        <begin position="52"/>
        <end position="63"/>
    </location>
</feature>
<evidence type="ECO:0000256" key="1">
    <source>
        <dbReference type="SAM" id="MobiDB-lite"/>
    </source>
</evidence>
<feature type="compositionally biased region" description="Basic and acidic residues" evidence="1">
    <location>
        <begin position="149"/>
        <end position="161"/>
    </location>
</feature>
<reference evidence="2 3" key="1">
    <citation type="submission" date="2014-04" db="EMBL/GenBank/DDBJ databases">
        <authorList>
            <consortium name="International Citrus Genome Consortium"/>
            <person name="Gmitter F."/>
            <person name="Chen C."/>
            <person name="Farmerie W."/>
            <person name="Harkins T."/>
            <person name="Desany B."/>
            <person name="Mohiuddin M."/>
            <person name="Kodira C."/>
            <person name="Borodovsky M."/>
            <person name="Lomsadze A."/>
            <person name="Burns P."/>
            <person name="Jenkins J."/>
            <person name="Prochnik S."/>
            <person name="Shu S."/>
            <person name="Chapman J."/>
            <person name="Pitluck S."/>
            <person name="Schmutz J."/>
            <person name="Rokhsar D."/>
        </authorList>
    </citation>
    <scope>NUCLEOTIDE SEQUENCE</scope>
</reference>
<accession>A0A067EZL4</accession>
<keyword evidence="3" id="KW-1185">Reference proteome</keyword>
<evidence type="ECO:0000313" key="3">
    <source>
        <dbReference type="Proteomes" id="UP000027120"/>
    </source>
</evidence>
<proteinExistence type="predicted"/>
<dbReference type="Pfam" id="PF07093">
    <property type="entry name" value="SGT1"/>
    <property type="match status" value="1"/>
</dbReference>
<gene>
    <name evidence="2" type="ORF">CISIN_1g0086091mg</name>
</gene>
<dbReference type="Proteomes" id="UP000027120">
    <property type="component" value="Unassembled WGS sequence"/>
</dbReference>
<feature type="compositionally biased region" description="Acidic residues" evidence="1">
    <location>
        <begin position="29"/>
        <end position="44"/>
    </location>
</feature>
<feature type="compositionally biased region" description="Polar residues" evidence="1">
    <location>
        <begin position="129"/>
        <end position="141"/>
    </location>
</feature>
<organism evidence="2 3">
    <name type="scientific">Citrus sinensis</name>
    <name type="common">Sweet orange</name>
    <name type="synonym">Citrus aurantium var. sinensis</name>
    <dbReference type="NCBI Taxonomy" id="2711"/>
    <lineage>
        <taxon>Eukaryota</taxon>
        <taxon>Viridiplantae</taxon>
        <taxon>Streptophyta</taxon>
        <taxon>Embryophyta</taxon>
        <taxon>Tracheophyta</taxon>
        <taxon>Spermatophyta</taxon>
        <taxon>Magnoliopsida</taxon>
        <taxon>eudicotyledons</taxon>
        <taxon>Gunneridae</taxon>
        <taxon>Pentapetalae</taxon>
        <taxon>rosids</taxon>
        <taxon>malvids</taxon>
        <taxon>Sapindales</taxon>
        <taxon>Rutaceae</taxon>
        <taxon>Aurantioideae</taxon>
        <taxon>Citrus</taxon>
    </lineage>
</organism>
<feature type="region of interest" description="Disordered" evidence="1">
    <location>
        <begin position="129"/>
        <end position="161"/>
    </location>
</feature>